<feature type="compositionally biased region" description="Low complexity" evidence="2">
    <location>
        <begin position="238"/>
        <end position="265"/>
    </location>
</feature>
<dbReference type="Proteomes" id="UP001157006">
    <property type="component" value="Chromosome 5"/>
</dbReference>
<feature type="region of interest" description="Disordered" evidence="2">
    <location>
        <begin position="234"/>
        <end position="324"/>
    </location>
</feature>
<name>A0AAV1AWH3_VICFA</name>
<evidence type="ECO:0000256" key="2">
    <source>
        <dbReference type="SAM" id="MobiDB-lite"/>
    </source>
</evidence>
<evidence type="ECO:0000313" key="4">
    <source>
        <dbReference type="EMBL" id="CAI8614755.1"/>
    </source>
</evidence>
<reference evidence="4 5" key="1">
    <citation type="submission" date="2023-01" db="EMBL/GenBank/DDBJ databases">
        <authorList>
            <person name="Kreplak J."/>
        </authorList>
    </citation>
    <scope>NUCLEOTIDE SEQUENCE [LARGE SCALE GENOMIC DNA]</scope>
</reference>
<feature type="compositionally biased region" description="Polar residues" evidence="2">
    <location>
        <begin position="45"/>
        <end position="72"/>
    </location>
</feature>
<keyword evidence="5" id="KW-1185">Reference proteome</keyword>
<dbReference type="Gene3D" id="1.10.10.60">
    <property type="entry name" value="Homeodomain-like"/>
    <property type="match status" value="1"/>
</dbReference>
<dbReference type="AlphaFoldDB" id="A0AAV1AWH3"/>
<dbReference type="PANTHER" id="PTHR46327:SF2">
    <property type="entry name" value="SEQUENCE-SPECIFIC DNA BINDING TRANSCRIPTION FACTOR"/>
    <property type="match status" value="1"/>
</dbReference>
<evidence type="ECO:0000256" key="1">
    <source>
        <dbReference type="SAM" id="Coils"/>
    </source>
</evidence>
<feature type="compositionally biased region" description="Acidic residues" evidence="2">
    <location>
        <begin position="285"/>
        <end position="313"/>
    </location>
</feature>
<evidence type="ECO:0000259" key="3">
    <source>
        <dbReference type="Pfam" id="PF13837"/>
    </source>
</evidence>
<dbReference type="InterPro" id="IPR044822">
    <property type="entry name" value="Myb_DNA-bind_4"/>
</dbReference>
<dbReference type="PANTHER" id="PTHR46327">
    <property type="entry name" value="F16F4.11 PROTEIN-RELATED"/>
    <property type="match status" value="1"/>
</dbReference>
<accession>A0AAV1AWH3</accession>
<feature type="coiled-coil region" evidence="1">
    <location>
        <begin position="392"/>
        <end position="438"/>
    </location>
</feature>
<keyword evidence="1" id="KW-0175">Coiled coil</keyword>
<sequence>MESNGIFPTINNGFIGVENPSKQQQNSHSHTLHHHHHHQMVSYDQPHQSIKQTYPSYSSKTINNNNNKQINLSDEDEPCFGADEASGGDPKRKGSPWHRMKWTDTMVRLLIMAVYYIGDEAGISEIGVDNKKKVSGLLQKKGKWKSVSKGMMEKGYYVSPQQCEDKFNDLNKRYKRVNDIIGKGTACRVVENQSLLDSMDLSAKLKDEARKLLNSKHLFFREMCAYHNSCGHGNNPLQQQQQSSNETQPQQQQQQQQPQQQQEQQCLHSSNAVGILKLKRKSGGEEDEDEDEEDEWEEDSEEEEEESGEDENNDNLRKKSRKVSGSVSLTVMMQQLSSEVMNVLQDGVKSCWEKKQWMKKRVVQLGEEKVNYNVEAFEIEKQRLKWERFSGNKERDMERQKLENERKCLEIDRMVLLLRQKEIELDNTQQMLQQQQHSST</sequence>
<evidence type="ECO:0000313" key="5">
    <source>
        <dbReference type="Proteomes" id="UP001157006"/>
    </source>
</evidence>
<feature type="region of interest" description="Disordered" evidence="2">
    <location>
        <begin position="1"/>
        <end position="96"/>
    </location>
</feature>
<proteinExistence type="predicted"/>
<dbReference type="Pfam" id="PF13837">
    <property type="entry name" value="Myb_DNA-bind_4"/>
    <property type="match status" value="1"/>
</dbReference>
<feature type="compositionally biased region" description="Basic residues" evidence="2">
    <location>
        <begin position="30"/>
        <end position="39"/>
    </location>
</feature>
<dbReference type="EMBL" id="OX451740">
    <property type="protein sequence ID" value="CAI8614755.1"/>
    <property type="molecule type" value="Genomic_DNA"/>
</dbReference>
<protein>
    <recommendedName>
        <fullName evidence="3">Myb/SANT-like DNA-binding domain-containing protein</fullName>
    </recommendedName>
</protein>
<feature type="domain" description="Myb/SANT-like DNA-binding" evidence="3">
    <location>
        <begin position="99"/>
        <end position="191"/>
    </location>
</feature>
<gene>
    <name evidence="4" type="ORF">VFH_V145200</name>
</gene>
<organism evidence="4 5">
    <name type="scientific">Vicia faba</name>
    <name type="common">Broad bean</name>
    <name type="synonym">Faba vulgaris</name>
    <dbReference type="NCBI Taxonomy" id="3906"/>
    <lineage>
        <taxon>Eukaryota</taxon>
        <taxon>Viridiplantae</taxon>
        <taxon>Streptophyta</taxon>
        <taxon>Embryophyta</taxon>
        <taxon>Tracheophyta</taxon>
        <taxon>Spermatophyta</taxon>
        <taxon>Magnoliopsida</taxon>
        <taxon>eudicotyledons</taxon>
        <taxon>Gunneridae</taxon>
        <taxon>Pentapetalae</taxon>
        <taxon>rosids</taxon>
        <taxon>fabids</taxon>
        <taxon>Fabales</taxon>
        <taxon>Fabaceae</taxon>
        <taxon>Papilionoideae</taxon>
        <taxon>50 kb inversion clade</taxon>
        <taxon>NPAAA clade</taxon>
        <taxon>Hologalegina</taxon>
        <taxon>IRL clade</taxon>
        <taxon>Fabeae</taxon>
        <taxon>Vicia</taxon>
    </lineage>
</organism>